<keyword evidence="9" id="KW-0408">Iron</keyword>
<dbReference type="GO" id="GO:0020037">
    <property type="term" value="F:heme binding"/>
    <property type="evidence" value="ECO:0007669"/>
    <property type="project" value="InterPro"/>
</dbReference>
<dbReference type="InterPro" id="IPR050182">
    <property type="entry name" value="Cytochrome_P450_fam2"/>
</dbReference>
<reference evidence="12" key="1">
    <citation type="submission" date="2020-03" db="EMBL/GenBank/DDBJ databases">
        <title>Studies in the Genomics of Life Span.</title>
        <authorList>
            <person name="Glass D."/>
        </authorList>
    </citation>
    <scope>NUCLEOTIDE SEQUENCE</scope>
    <source>
        <strain evidence="12">SUZIE</strain>
        <tissue evidence="12">Muscle</tissue>
    </source>
</reference>
<dbReference type="Proteomes" id="UP001166674">
    <property type="component" value="Unassembled WGS sequence"/>
</dbReference>
<dbReference type="Pfam" id="PF00067">
    <property type="entry name" value="p450"/>
    <property type="match status" value="1"/>
</dbReference>
<dbReference type="GO" id="GO:0019373">
    <property type="term" value="P:epoxygenase P450 pathway"/>
    <property type="evidence" value="ECO:0007669"/>
    <property type="project" value="TreeGrafter"/>
</dbReference>
<evidence type="ECO:0000256" key="11">
    <source>
        <dbReference type="ARBA" id="ARBA00023136"/>
    </source>
</evidence>
<dbReference type="InterPro" id="IPR002401">
    <property type="entry name" value="Cyt_P450_E_grp-I"/>
</dbReference>
<dbReference type="GO" id="GO:0016712">
    <property type="term" value="F:oxidoreductase activity, acting on paired donors, with incorporation or reduction of molecular oxygen, reduced flavin or flavoprotein as one donor, and incorporation of one atom of oxygen"/>
    <property type="evidence" value="ECO:0007669"/>
    <property type="project" value="TreeGrafter"/>
</dbReference>
<dbReference type="SUPFAM" id="SSF48264">
    <property type="entry name" value="Cytochrome P450"/>
    <property type="match status" value="1"/>
</dbReference>
<evidence type="ECO:0000313" key="13">
    <source>
        <dbReference type="Proteomes" id="UP001166674"/>
    </source>
</evidence>
<keyword evidence="10" id="KW-0503">Monooxygenase</keyword>
<evidence type="ECO:0000256" key="8">
    <source>
        <dbReference type="ARBA" id="ARBA00023002"/>
    </source>
</evidence>
<gene>
    <name evidence="12" type="ORF">SUZIE_177825</name>
</gene>
<dbReference type="GO" id="GO:0006805">
    <property type="term" value="P:xenobiotic metabolic process"/>
    <property type="evidence" value="ECO:0007669"/>
    <property type="project" value="TreeGrafter"/>
</dbReference>
<keyword evidence="13" id="KW-1185">Reference proteome</keyword>
<evidence type="ECO:0000256" key="7">
    <source>
        <dbReference type="ARBA" id="ARBA00022848"/>
    </source>
</evidence>
<evidence type="ECO:0000256" key="6">
    <source>
        <dbReference type="ARBA" id="ARBA00022824"/>
    </source>
</evidence>
<dbReference type="InterPro" id="IPR001128">
    <property type="entry name" value="Cyt_P450"/>
</dbReference>
<protein>
    <submittedName>
        <fullName evidence="12">Cytochrome P450 2A13</fullName>
    </submittedName>
</protein>
<keyword evidence="5" id="KW-0479">Metal-binding</keyword>
<evidence type="ECO:0000256" key="10">
    <source>
        <dbReference type="ARBA" id="ARBA00023033"/>
    </source>
</evidence>
<comment type="caution">
    <text evidence="12">The sequence shown here is derived from an EMBL/GenBank/DDBJ whole genome shotgun (WGS) entry which is preliminary data.</text>
</comment>
<organism evidence="12 13">
    <name type="scientific">Sciurus carolinensis</name>
    <name type="common">Eastern gray squirrel</name>
    <dbReference type="NCBI Taxonomy" id="30640"/>
    <lineage>
        <taxon>Eukaryota</taxon>
        <taxon>Metazoa</taxon>
        <taxon>Chordata</taxon>
        <taxon>Craniata</taxon>
        <taxon>Vertebrata</taxon>
        <taxon>Euteleostomi</taxon>
        <taxon>Mammalia</taxon>
        <taxon>Eutheria</taxon>
        <taxon>Euarchontoglires</taxon>
        <taxon>Glires</taxon>
        <taxon>Rodentia</taxon>
        <taxon>Sciuromorpha</taxon>
        <taxon>Sciuridae</taxon>
        <taxon>Sciurinae</taxon>
        <taxon>Sciurini</taxon>
        <taxon>Sciurus</taxon>
    </lineage>
</organism>
<dbReference type="GO" id="GO:0009804">
    <property type="term" value="P:coumarin metabolic process"/>
    <property type="evidence" value="ECO:0007669"/>
    <property type="project" value="TreeGrafter"/>
</dbReference>
<dbReference type="GO" id="GO:0005506">
    <property type="term" value="F:iron ion binding"/>
    <property type="evidence" value="ECO:0007669"/>
    <property type="project" value="InterPro"/>
</dbReference>
<evidence type="ECO:0000313" key="12">
    <source>
        <dbReference type="EMBL" id="MBZ3884415.1"/>
    </source>
</evidence>
<evidence type="ECO:0000256" key="5">
    <source>
        <dbReference type="ARBA" id="ARBA00022723"/>
    </source>
</evidence>
<evidence type="ECO:0000256" key="4">
    <source>
        <dbReference type="ARBA" id="ARBA00022617"/>
    </source>
</evidence>
<dbReference type="PANTHER" id="PTHR24300">
    <property type="entry name" value="CYTOCHROME P450 508A4-RELATED"/>
    <property type="match status" value="1"/>
</dbReference>
<evidence type="ECO:0000256" key="2">
    <source>
        <dbReference type="ARBA" id="ARBA00004524"/>
    </source>
</evidence>
<dbReference type="Gene3D" id="1.10.630.10">
    <property type="entry name" value="Cytochrome P450"/>
    <property type="match status" value="1"/>
</dbReference>
<dbReference type="PANTHER" id="PTHR24300:SF180">
    <property type="entry name" value="CYTOCHROME P450 2A6"/>
    <property type="match status" value="1"/>
</dbReference>
<dbReference type="GO" id="GO:0008392">
    <property type="term" value="F:arachidonate epoxygenase activity"/>
    <property type="evidence" value="ECO:0007669"/>
    <property type="project" value="TreeGrafter"/>
</dbReference>
<dbReference type="EMBL" id="JAATJV010393014">
    <property type="protein sequence ID" value="MBZ3884415.1"/>
    <property type="molecule type" value="Genomic_DNA"/>
</dbReference>
<dbReference type="PRINTS" id="PR00463">
    <property type="entry name" value="EP450I"/>
</dbReference>
<sequence>MVLCGYDAVNEALVDQPEEFSGRGQQATFDRLFKGYGVAFSNGERTKQLKRFCLHVLRELRVGKRGTEHRIQQEADFLIEALQSTRGTFIEPFFYVNKTVSNINSSIVFGDHFKYEEKVSVTDTDD</sequence>
<dbReference type="GO" id="GO:0005737">
    <property type="term" value="C:cytoplasm"/>
    <property type="evidence" value="ECO:0007669"/>
    <property type="project" value="TreeGrafter"/>
</dbReference>
<keyword evidence="7" id="KW-0492">Microsome</keyword>
<dbReference type="AlphaFoldDB" id="A0AA41T5B2"/>
<proteinExistence type="inferred from homology"/>
<evidence type="ECO:0000256" key="1">
    <source>
        <dbReference type="ARBA" id="ARBA00001971"/>
    </source>
</evidence>
<evidence type="ECO:0000256" key="9">
    <source>
        <dbReference type="ARBA" id="ARBA00023004"/>
    </source>
</evidence>
<comment type="cofactor">
    <cofactor evidence="1">
        <name>heme</name>
        <dbReference type="ChEBI" id="CHEBI:30413"/>
    </cofactor>
</comment>
<evidence type="ECO:0000256" key="3">
    <source>
        <dbReference type="ARBA" id="ARBA00010617"/>
    </source>
</evidence>
<comment type="subcellular location">
    <subcellularLocation>
        <location evidence="2">Microsome membrane</location>
    </subcellularLocation>
</comment>
<accession>A0AA41T5B2</accession>
<keyword evidence="8" id="KW-0560">Oxidoreductase</keyword>
<keyword evidence="11" id="KW-0472">Membrane</keyword>
<name>A0AA41T5B2_SCICA</name>
<keyword evidence="4" id="KW-0349">Heme</keyword>
<comment type="similarity">
    <text evidence="3">Belongs to the cytochrome P450 family.</text>
</comment>
<dbReference type="InterPro" id="IPR036396">
    <property type="entry name" value="Cyt_P450_sf"/>
</dbReference>
<keyword evidence="6" id="KW-0256">Endoplasmic reticulum</keyword>